<keyword evidence="4" id="KW-1185">Reference proteome</keyword>
<dbReference type="InterPro" id="IPR018543">
    <property type="entry name" value="Adhesion_FadA"/>
</dbReference>
<feature type="coiled-coil region" evidence="1">
    <location>
        <begin position="21"/>
        <end position="73"/>
    </location>
</feature>
<gene>
    <name evidence="3" type="ordered locus">Sterm_0628</name>
</gene>
<dbReference type="InterPro" id="IPR053716">
    <property type="entry name" value="Flag_assembly_chemotaxis_eff"/>
</dbReference>
<sequence length="127" mass="13945">MKKIVLTGLFIAASLSFAATATDIERQAAAIDQQIQVIENRTSQTLAAEQQKAEVATDNVAKYSELLENVQDQLDVVAGERKVSFYEKEYQGVISSLTSLRNDLQKSITANQKVVDAYEEFSAIVGN</sequence>
<dbReference type="AlphaFoldDB" id="D1AP27"/>
<dbReference type="Pfam" id="PF09403">
    <property type="entry name" value="FadA"/>
    <property type="match status" value="1"/>
</dbReference>
<name>D1AP27_SEBTE</name>
<dbReference type="STRING" id="526218.Sterm_0628"/>
<dbReference type="Gene3D" id="1.10.287.1700">
    <property type="match status" value="1"/>
</dbReference>
<reference evidence="4" key="1">
    <citation type="submission" date="2009-09" db="EMBL/GenBank/DDBJ databases">
        <title>The complete chromosome of Sebaldella termitidis ATCC 33386.</title>
        <authorList>
            <consortium name="US DOE Joint Genome Institute (JGI-PGF)"/>
            <person name="Lucas S."/>
            <person name="Copeland A."/>
            <person name="Lapidus A."/>
            <person name="Glavina del Rio T."/>
            <person name="Dalin E."/>
            <person name="Tice H."/>
            <person name="Bruce D."/>
            <person name="Goodwin L."/>
            <person name="Pitluck S."/>
            <person name="Kyrpides N."/>
            <person name="Mavromatis K."/>
            <person name="Ivanova N."/>
            <person name="Mikhailova N."/>
            <person name="Sims D."/>
            <person name="Meincke L."/>
            <person name="Brettin T."/>
            <person name="Detter J.C."/>
            <person name="Han C."/>
            <person name="Larimer F."/>
            <person name="Land M."/>
            <person name="Hauser L."/>
            <person name="Markowitz V."/>
            <person name="Cheng J.F."/>
            <person name="Hugenholtz P."/>
            <person name="Woyke T."/>
            <person name="Wu D."/>
            <person name="Eisen J.A."/>
        </authorList>
    </citation>
    <scope>NUCLEOTIDE SEQUENCE [LARGE SCALE GENOMIC DNA]</scope>
    <source>
        <strain evidence="4">ATCC 33386 / NCTC 11300</strain>
    </source>
</reference>
<evidence type="ECO:0000256" key="1">
    <source>
        <dbReference type="SAM" id="Coils"/>
    </source>
</evidence>
<reference evidence="3 4" key="2">
    <citation type="journal article" date="2010" name="Stand. Genomic Sci.">
        <title>Complete genome sequence of Sebaldella termitidis type strain (NCTC 11300).</title>
        <authorList>
            <person name="Harmon-Smith M."/>
            <person name="Celia L."/>
            <person name="Chertkov O."/>
            <person name="Lapidus A."/>
            <person name="Copeland A."/>
            <person name="Glavina Del Rio T."/>
            <person name="Nolan M."/>
            <person name="Lucas S."/>
            <person name="Tice H."/>
            <person name="Cheng J.F."/>
            <person name="Han C."/>
            <person name="Detter J.C."/>
            <person name="Bruce D."/>
            <person name="Goodwin L."/>
            <person name="Pitluck S."/>
            <person name="Pati A."/>
            <person name="Liolios K."/>
            <person name="Ivanova N."/>
            <person name="Mavromatis K."/>
            <person name="Mikhailova N."/>
            <person name="Chen A."/>
            <person name="Palaniappan K."/>
            <person name="Land M."/>
            <person name="Hauser L."/>
            <person name="Chang Y.J."/>
            <person name="Jeffries C.D."/>
            <person name="Brettin T."/>
            <person name="Goker M."/>
            <person name="Beck B."/>
            <person name="Bristow J."/>
            <person name="Eisen J.A."/>
            <person name="Markowitz V."/>
            <person name="Hugenholtz P."/>
            <person name="Kyrpides N.C."/>
            <person name="Klenk H.P."/>
            <person name="Chen F."/>
        </authorList>
    </citation>
    <scope>NUCLEOTIDE SEQUENCE [LARGE SCALE GENOMIC DNA]</scope>
    <source>
        <strain evidence="4">ATCC 33386 / NCTC 11300</strain>
    </source>
</reference>
<feature type="chain" id="PRO_5003019873" description="Adhesion protein FadA" evidence="2">
    <location>
        <begin position="22"/>
        <end position="127"/>
    </location>
</feature>
<evidence type="ECO:0000313" key="3">
    <source>
        <dbReference type="EMBL" id="ACZ07501.1"/>
    </source>
</evidence>
<protein>
    <recommendedName>
        <fullName evidence="5">Adhesion protein FadA</fullName>
    </recommendedName>
</protein>
<evidence type="ECO:0000313" key="4">
    <source>
        <dbReference type="Proteomes" id="UP000000845"/>
    </source>
</evidence>
<dbReference type="EMBL" id="CP001739">
    <property type="protein sequence ID" value="ACZ07501.1"/>
    <property type="molecule type" value="Genomic_DNA"/>
</dbReference>
<dbReference type="HOGENOM" id="CLU_1969007_0_0_0"/>
<evidence type="ECO:0000256" key="2">
    <source>
        <dbReference type="SAM" id="SignalP"/>
    </source>
</evidence>
<keyword evidence="2" id="KW-0732">Signal</keyword>
<organism evidence="3 4">
    <name type="scientific">Sebaldella termitidis (strain ATCC 33386 / NCTC 11300)</name>
    <dbReference type="NCBI Taxonomy" id="526218"/>
    <lineage>
        <taxon>Bacteria</taxon>
        <taxon>Fusobacteriati</taxon>
        <taxon>Fusobacteriota</taxon>
        <taxon>Fusobacteriia</taxon>
        <taxon>Fusobacteriales</taxon>
        <taxon>Leptotrichiaceae</taxon>
        <taxon>Sebaldella</taxon>
    </lineage>
</organism>
<dbReference type="RefSeq" id="WP_012860097.1">
    <property type="nucleotide sequence ID" value="NC_013517.1"/>
</dbReference>
<proteinExistence type="predicted"/>
<dbReference type="Proteomes" id="UP000000845">
    <property type="component" value="Chromosome"/>
</dbReference>
<evidence type="ECO:0008006" key="5">
    <source>
        <dbReference type="Google" id="ProtNLM"/>
    </source>
</evidence>
<keyword evidence="1" id="KW-0175">Coiled coil</keyword>
<dbReference type="KEGG" id="str:Sterm_0628"/>
<feature type="signal peptide" evidence="2">
    <location>
        <begin position="1"/>
        <end position="21"/>
    </location>
</feature>
<accession>D1AP27</accession>